<evidence type="ECO:0000256" key="3">
    <source>
        <dbReference type="ARBA" id="ARBA00022723"/>
    </source>
</evidence>
<name>A0AAV2RF65_MEGNR</name>
<evidence type="ECO:0000256" key="4">
    <source>
        <dbReference type="ARBA" id="ARBA00022737"/>
    </source>
</evidence>
<keyword evidence="8" id="KW-0238">DNA-binding</keyword>
<keyword evidence="14" id="KW-1185">Reference proteome</keyword>
<evidence type="ECO:0000256" key="6">
    <source>
        <dbReference type="ARBA" id="ARBA00022833"/>
    </source>
</evidence>
<keyword evidence="5 11" id="KW-0863">Zinc-finger</keyword>
<comment type="subcellular location">
    <subcellularLocation>
        <location evidence="1">Nucleus</location>
    </subcellularLocation>
</comment>
<gene>
    <name evidence="13" type="ORF">MNOR_LOCUS24486</name>
</gene>
<dbReference type="InterPro" id="IPR050331">
    <property type="entry name" value="Zinc_finger"/>
</dbReference>
<evidence type="ECO:0000259" key="12">
    <source>
        <dbReference type="PROSITE" id="PS50157"/>
    </source>
</evidence>
<dbReference type="Gene3D" id="3.30.160.60">
    <property type="entry name" value="Classic Zinc Finger"/>
    <property type="match status" value="2"/>
</dbReference>
<evidence type="ECO:0000256" key="9">
    <source>
        <dbReference type="ARBA" id="ARBA00023163"/>
    </source>
</evidence>
<keyword evidence="6" id="KW-0862">Zinc</keyword>
<dbReference type="GO" id="GO:0010468">
    <property type="term" value="P:regulation of gene expression"/>
    <property type="evidence" value="ECO:0007669"/>
    <property type="project" value="TreeGrafter"/>
</dbReference>
<keyword evidence="3" id="KW-0479">Metal-binding</keyword>
<feature type="domain" description="C2H2-type" evidence="12">
    <location>
        <begin position="116"/>
        <end position="143"/>
    </location>
</feature>
<dbReference type="SMART" id="SM00355">
    <property type="entry name" value="ZnF_C2H2"/>
    <property type="match status" value="2"/>
</dbReference>
<proteinExistence type="inferred from homology"/>
<keyword evidence="10" id="KW-0539">Nucleus</keyword>
<keyword evidence="9" id="KW-0804">Transcription</keyword>
<comment type="caution">
    <text evidence="13">The sequence shown here is derived from an EMBL/GenBank/DDBJ whole genome shotgun (WGS) entry which is preliminary data.</text>
</comment>
<dbReference type="PANTHER" id="PTHR16515:SF66">
    <property type="entry name" value="C2H2-TYPE DOMAIN-CONTAINING PROTEIN"/>
    <property type="match status" value="1"/>
</dbReference>
<organism evidence="13 14">
    <name type="scientific">Meganyctiphanes norvegica</name>
    <name type="common">Northern krill</name>
    <name type="synonym">Thysanopoda norvegica</name>
    <dbReference type="NCBI Taxonomy" id="48144"/>
    <lineage>
        <taxon>Eukaryota</taxon>
        <taxon>Metazoa</taxon>
        <taxon>Ecdysozoa</taxon>
        <taxon>Arthropoda</taxon>
        <taxon>Crustacea</taxon>
        <taxon>Multicrustacea</taxon>
        <taxon>Malacostraca</taxon>
        <taxon>Eumalacostraca</taxon>
        <taxon>Eucarida</taxon>
        <taxon>Euphausiacea</taxon>
        <taxon>Euphausiidae</taxon>
        <taxon>Meganyctiphanes</taxon>
    </lineage>
</organism>
<dbReference type="PROSITE" id="PS00028">
    <property type="entry name" value="ZINC_FINGER_C2H2_1"/>
    <property type="match status" value="2"/>
</dbReference>
<dbReference type="EMBL" id="CAXKWB010022530">
    <property type="protein sequence ID" value="CAL4124410.1"/>
    <property type="molecule type" value="Genomic_DNA"/>
</dbReference>
<dbReference type="InterPro" id="IPR013087">
    <property type="entry name" value="Znf_C2H2_type"/>
</dbReference>
<evidence type="ECO:0000256" key="7">
    <source>
        <dbReference type="ARBA" id="ARBA00023015"/>
    </source>
</evidence>
<evidence type="ECO:0000256" key="1">
    <source>
        <dbReference type="ARBA" id="ARBA00004123"/>
    </source>
</evidence>
<dbReference type="GO" id="GO:0003677">
    <property type="term" value="F:DNA binding"/>
    <property type="evidence" value="ECO:0007669"/>
    <property type="project" value="UniProtKB-KW"/>
</dbReference>
<dbReference type="PROSITE" id="PS50157">
    <property type="entry name" value="ZINC_FINGER_C2H2_2"/>
    <property type="match status" value="2"/>
</dbReference>
<dbReference type="FunFam" id="3.30.160.60:FF:000367">
    <property type="entry name" value="Zinc finger protein 572"/>
    <property type="match status" value="1"/>
</dbReference>
<reference evidence="13 14" key="1">
    <citation type="submission" date="2024-05" db="EMBL/GenBank/DDBJ databases">
        <authorList>
            <person name="Wallberg A."/>
        </authorList>
    </citation>
    <scope>NUCLEOTIDE SEQUENCE [LARGE SCALE GENOMIC DNA]</scope>
</reference>
<keyword evidence="7" id="KW-0805">Transcription regulation</keyword>
<dbReference type="GO" id="GO:0005634">
    <property type="term" value="C:nucleus"/>
    <property type="evidence" value="ECO:0007669"/>
    <property type="project" value="UniProtKB-SubCell"/>
</dbReference>
<sequence>MEHLMIFSEEIASQKVDCMGVKIEEHTVVEKLRQSKHFMENMVHTDAFNTTEGSMVVLRGNAFTHRLVETGVEPMEMKIKINAEEKPFKCSECEKSFTVISNLVLHQRTHTGEKLFQCRHCNRGFKQKINLINHTRIHTGDKPFQCSLC</sequence>
<dbReference type="PANTHER" id="PTHR16515">
    <property type="entry name" value="PR DOMAIN ZINC FINGER PROTEIN"/>
    <property type="match status" value="1"/>
</dbReference>
<evidence type="ECO:0000256" key="2">
    <source>
        <dbReference type="ARBA" id="ARBA00006991"/>
    </source>
</evidence>
<dbReference type="Pfam" id="PF00096">
    <property type="entry name" value="zf-C2H2"/>
    <property type="match status" value="2"/>
</dbReference>
<feature type="non-terminal residue" evidence="13">
    <location>
        <position position="149"/>
    </location>
</feature>
<evidence type="ECO:0000256" key="10">
    <source>
        <dbReference type="ARBA" id="ARBA00023242"/>
    </source>
</evidence>
<feature type="domain" description="C2H2-type" evidence="12">
    <location>
        <begin position="88"/>
        <end position="115"/>
    </location>
</feature>
<dbReference type="SUPFAM" id="SSF57667">
    <property type="entry name" value="beta-beta-alpha zinc fingers"/>
    <property type="match status" value="1"/>
</dbReference>
<dbReference type="InterPro" id="IPR036236">
    <property type="entry name" value="Znf_C2H2_sf"/>
</dbReference>
<dbReference type="GO" id="GO:0008270">
    <property type="term" value="F:zinc ion binding"/>
    <property type="evidence" value="ECO:0007669"/>
    <property type="project" value="UniProtKB-KW"/>
</dbReference>
<evidence type="ECO:0000256" key="5">
    <source>
        <dbReference type="ARBA" id="ARBA00022771"/>
    </source>
</evidence>
<accession>A0AAV2RF65</accession>
<evidence type="ECO:0000313" key="14">
    <source>
        <dbReference type="Proteomes" id="UP001497623"/>
    </source>
</evidence>
<evidence type="ECO:0000256" key="11">
    <source>
        <dbReference type="PROSITE-ProRule" id="PRU00042"/>
    </source>
</evidence>
<keyword evidence="4" id="KW-0677">Repeat</keyword>
<comment type="similarity">
    <text evidence="2">Belongs to the krueppel C2H2-type zinc-finger protein family.</text>
</comment>
<dbReference type="AlphaFoldDB" id="A0AAV2RF65"/>
<protein>
    <recommendedName>
        <fullName evidence="12">C2H2-type domain-containing protein</fullName>
    </recommendedName>
</protein>
<evidence type="ECO:0000313" key="13">
    <source>
        <dbReference type="EMBL" id="CAL4124410.1"/>
    </source>
</evidence>
<evidence type="ECO:0000256" key="8">
    <source>
        <dbReference type="ARBA" id="ARBA00023125"/>
    </source>
</evidence>
<dbReference type="FunFam" id="3.30.160.60:FF:000016">
    <property type="entry name" value="zinc finger protein 37 homolog"/>
    <property type="match status" value="1"/>
</dbReference>
<dbReference type="Proteomes" id="UP001497623">
    <property type="component" value="Unassembled WGS sequence"/>
</dbReference>